<dbReference type="PANTHER" id="PTHR47659:SF1">
    <property type="entry name" value="TRANSCRIPTION ACTIVATOR OF GLUCONEOGENESIS ERT1"/>
    <property type="match status" value="1"/>
</dbReference>
<keyword evidence="16" id="KW-0238">DNA-binding</keyword>
<evidence type="ECO:0000256" key="5">
    <source>
        <dbReference type="ARBA" id="ARBA00010855"/>
    </source>
</evidence>
<dbReference type="SUPFAM" id="SSF82114">
    <property type="entry name" value="Riboflavin kinase-like"/>
    <property type="match status" value="1"/>
</dbReference>
<keyword evidence="11" id="KW-0479">Metal-binding</keyword>
<feature type="compositionally biased region" description="Polar residues" evidence="20">
    <location>
        <begin position="342"/>
        <end position="351"/>
    </location>
</feature>
<evidence type="ECO:0000256" key="16">
    <source>
        <dbReference type="ARBA" id="ARBA00023125"/>
    </source>
</evidence>
<comment type="similarity">
    <text evidence="4">Belongs to the flavokinase family.</text>
</comment>
<keyword evidence="13" id="KW-0862">Zinc</keyword>
<feature type="compositionally biased region" description="Polar residues" evidence="20">
    <location>
        <begin position="358"/>
        <end position="371"/>
    </location>
</feature>
<dbReference type="GO" id="GO:0005524">
    <property type="term" value="F:ATP binding"/>
    <property type="evidence" value="ECO:0007669"/>
    <property type="project" value="UniProtKB-KW"/>
</dbReference>
<dbReference type="OrthoDB" id="2538135at2759"/>
<evidence type="ECO:0000256" key="3">
    <source>
        <dbReference type="ARBA" id="ARBA00005201"/>
    </source>
</evidence>
<feature type="region of interest" description="Disordered" evidence="20">
    <location>
        <begin position="334"/>
        <end position="401"/>
    </location>
</feature>
<evidence type="ECO:0000256" key="12">
    <source>
        <dbReference type="ARBA" id="ARBA00022741"/>
    </source>
</evidence>
<keyword evidence="8" id="KW-0285">Flavoprotein</keyword>
<dbReference type="PROSITE" id="PS50048">
    <property type="entry name" value="ZN2_CY6_FUNGAL_2"/>
    <property type="match status" value="1"/>
</dbReference>
<keyword evidence="14" id="KW-0067">ATP-binding</keyword>
<feature type="domain" description="Zn(2)-C6 fungal-type" evidence="21">
    <location>
        <begin position="67"/>
        <end position="96"/>
    </location>
</feature>
<keyword evidence="17" id="KW-0804">Transcription</keyword>
<dbReference type="SMART" id="SM00066">
    <property type="entry name" value="GAL4"/>
    <property type="match status" value="1"/>
</dbReference>
<dbReference type="InterPro" id="IPR015865">
    <property type="entry name" value="Riboflavin_kinase_bac/euk"/>
</dbReference>
<dbReference type="EC" id="2.7.1.26" evidence="6"/>
<keyword evidence="9" id="KW-0288">FMN</keyword>
<keyword evidence="18" id="KW-0539">Nucleus</keyword>
<evidence type="ECO:0000256" key="6">
    <source>
        <dbReference type="ARBA" id="ARBA00012105"/>
    </source>
</evidence>
<dbReference type="Pfam" id="PF01687">
    <property type="entry name" value="Flavokinase"/>
    <property type="match status" value="1"/>
</dbReference>
<dbReference type="InterPro" id="IPR001138">
    <property type="entry name" value="Zn2Cys6_DnaBD"/>
</dbReference>
<evidence type="ECO:0000256" key="10">
    <source>
        <dbReference type="ARBA" id="ARBA00022679"/>
    </source>
</evidence>
<keyword evidence="23" id="KW-1185">Reference proteome</keyword>
<evidence type="ECO:0000313" key="22">
    <source>
        <dbReference type="EMBL" id="KAH9810757.1"/>
    </source>
</evidence>
<organism evidence="22 23">
    <name type="scientific">Teratosphaeria destructans</name>
    <dbReference type="NCBI Taxonomy" id="418781"/>
    <lineage>
        <taxon>Eukaryota</taxon>
        <taxon>Fungi</taxon>
        <taxon>Dikarya</taxon>
        <taxon>Ascomycota</taxon>
        <taxon>Pezizomycotina</taxon>
        <taxon>Dothideomycetes</taxon>
        <taxon>Dothideomycetidae</taxon>
        <taxon>Mycosphaerellales</taxon>
        <taxon>Teratosphaeriaceae</taxon>
        <taxon>Teratosphaeria</taxon>
    </lineage>
</organism>
<dbReference type="GO" id="GO:0008270">
    <property type="term" value="F:zinc ion binding"/>
    <property type="evidence" value="ECO:0007669"/>
    <property type="project" value="InterPro"/>
</dbReference>
<gene>
    <name evidence="22" type="ORF">Tdes44962_MAKER05988</name>
</gene>
<evidence type="ECO:0000256" key="17">
    <source>
        <dbReference type="ARBA" id="ARBA00023163"/>
    </source>
</evidence>
<feature type="region of interest" description="Disordered" evidence="20">
    <location>
        <begin position="721"/>
        <end position="740"/>
    </location>
</feature>
<evidence type="ECO:0000256" key="19">
    <source>
        <dbReference type="ARBA" id="ARBA00029960"/>
    </source>
</evidence>
<feature type="region of interest" description="Disordered" evidence="20">
    <location>
        <begin position="1"/>
        <end position="62"/>
    </location>
</feature>
<evidence type="ECO:0000256" key="4">
    <source>
        <dbReference type="ARBA" id="ARBA00010108"/>
    </source>
</evidence>
<accession>A0A9W7SIJ0</accession>
<evidence type="ECO:0000256" key="14">
    <source>
        <dbReference type="ARBA" id="ARBA00022840"/>
    </source>
</evidence>
<keyword evidence="15" id="KW-0805">Transcription regulation</keyword>
<evidence type="ECO:0000256" key="11">
    <source>
        <dbReference type="ARBA" id="ARBA00022723"/>
    </source>
</evidence>
<dbReference type="SUPFAM" id="SSF57701">
    <property type="entry name" value="Zn2/Cys6 DNA-binding domain"/>
    <property type="match status" value="1"/>
</dbReference>
<dbReference type="EMBL" id="RIBY02002511">
    <property type="protein sequence ID" value="KAH9810757.1"/>
    <property type="molecule type" value="Genomic_DNA"/>
</dbReference>
<feature type="compositionally biased region" description="Low complexity" evidence="20">
    <location>
        <begin position="372"/>
        <end position="387"/>
    </location>
</feature>
<dbReference type="PANTHER" id="PTHR47659">
    <property type="entry name" value="ZN(II)2CYS6 TRANSCRIPTION FACTOR (EUROFUNG)-RELATED"/>
    <property type="match status" value="1"/>
</dbReference>
<comment type="function">
    <text evidence="1">Catalyzes the phosphorylation of riboflavin (vitamin B2) to form flavin mononucleotide (FMN) coenzyme.</text>
</comment>
<dbReference type="Pfam" id="PF24990">
    <property type="entry name" value="PAS_13"/>
    <property type="match status" value="1"/>
</dbReference>
<dbReference type="GO" id="GO:0000981">
    <property type="term" value="F:DNA-binding transcription factor activity, RNA polymerase II-specific"/>
    <property type="evidence" value="ECO:0007669"/>
    <property type="project" value="InterPro"/>
</dbReference>
<dbReference type="Proteomes" id="UP001138500">
    <property type="component" value="Unassembled WGS sequence"/>
</dbReference>
<evidence type="ECO:0000256" key="9">
    <source>
        <dbReference type="ARBA" id="ARBA00022643"/>
    </source>
</evidence>
<dbReference type="InterPro" id="IPR050335">
    <property type="entry name" value="ERT1_acuK_gluconeogen_tf"/>
</dbReference>
<feature type="compositionally biased region" description="Low complexity" evidence="20">
    <location>
        <begin position="690"/>
        <end position="711"/>
    </location>
</feature>
<dbReference type="GO" id="GO:0008531">
    <property type="term" value="F:riboflavin kinase activity"/>
    <property type="evidence" value="ECO:0007669"/>
    <property type="project" value="UniProtKB-EC"/>
</dbReference>
<evidence type="ECO:0000313" key="23">
    <source>
        <dbReference type="Proteomes" id="UP001138500"/>
    </source>
</evidence>
<comment type="subcellular location">
    <subcellularLocation>
        <location evidence="2">Nucleus</location>
    </subcellularLocation>
</comment>
<feature type="region of interest" description="Disordered" evidence="20">
    <location>
        <begin position="687"/>
        <end position="711"/>
    </location>
</feature>
<feature type="compositionally biased region" description="Polar residues" evidence="20">
    <location>
        <begin position="521"/>
        <end position="542"/>
    </location>
</feature>
<dbReference type="InterPro" id="IPR056751">
    <property type="entry name" value="PAS_13"/>
</dbReference>
<dbReference type="GO" id="GO:0009231">
    <property type="term" value="P:riboflavin biosynthetic process"/>
    <property type="evidence" value="ECO:0007669"/>
    <property type="project" value="InterPro"/>
</dbReference>
<comment type="pathway">
    <text evidence="3">Cofactor biosynthesis; FMN biosynthesis; FMN from riboflavin (ATP route): step 1/1.</text>
</comment>
<comment type="similarity">
    <text evidence="5">Belongs to the ERT1/acuK family.</text>
</comment>
<dbReference type="InterPro" id="IPR023465">
    <property type="entry name" value="Riboflavin_kinase_dom_sf"/>
</dbReference>
<name>A0A9W7SIJ0_9PEZI</name>
<keyword evidence="10" id="KW-0808">Transferase</keyword>
<dbReference type="GO" id="GO:0000977">
    <property type="term" value="F:RNA polymerase II transcription regulatory region sequence-specific DNA binding"/>
    <property type="evidence" value="ECO:0007669"/>
    <property type="project" value="TreeGrafter"/>
</dbReference>
<keyword evidence="7" id="KW-0312">Gluconeogenesis</keyword>
<keyword evidence="12" id="KW-0547">Nucleotide-binding</keyword>
<evidence type="ECO:0000256" key="13">
    <source>
        <dbReference type="ARBA" id="ARBA00022833"/>
    </source>
</evidence>
<sequence>MSPEPDDASASSEPGIEHESGTMADEKAERASIEEKSPAQSTNGTTQAVKSNAKDPNRPRRKKARRACFACQRAHLTCGDERPCLRCIKRGLQDQCHDGVRKKAKYLHDAPAEALMPGFAGGYHQNGAHNMSALPRASSSLVTNSMPTSQPGNFFPQNAQPAFPQYGPSTQPGHMSGPMMDGSNLDFNGQNVATPTHYQSTSSQQVSPEQDITNTVDSSSTLQQGGTGSFDAAFIDPNDPSLFNFNISDLNFGNHYGALEFGMLGHMSSGAVGTPEGEAMMSQSNNGAMSFDGSSGFQGSYGFNPSISDWQNLPRQGSSSNLWASSTGNGMDAYAIGDHSHLGQSPHSDNPNPYGMSPETQFAHTDQQELLRQSISQAQQQQRKQSAFPSNSMDQARKRRRDTAAIYTSVQAPYSYTQGFHALTAFLNKRFPRDKVLRIARSLATIRPSFISCNQNLNHDDLIFMEKCFQRTLCEYEDFMAAYGTPTVICRRTGEIAAVNKEFSLVTGWRRDVLLGKEPNLNVNTGGPNHIPGNQTGTSSRGAATPRFSNVEVDLGRPQPVFLAELLDEDSVVNFYEDFANLAFGASNSSIIGAHCSLLKYRTKDDPGWGPNDHLTDDGKRIKTDTRVRAEPLIRGHDGMNALGERDGRVDCTMCFTVKRDVFDIPMLIVMNHKALLTWTQKRAATMTRTSPSPATQQASSSGVAGGTTSAAHPEAINAEARKDRPLTAGPDAGPEPPFPIRLDGKVIKGFGRGSSELGIPTANIPLSGLSVGGHTDIESGVYFGWAGLSPSKATQQHPPGTEGKYKLMARHIYDAVTSVAVGAESDSTVAEESSTKDKGAVYPMVMSIGWNPFYKNEVRSVEVHIMHHFETDFYGSHMNLAILGFIRPELDYVSKEKLIEDIKTDIDVAGRSLARKPYADFRNDAYLLEFEGKQDIAE</sequence>
<dbReference type="GO" id="GO:0009267">
    <property type="term" value="P:cellular response to starvation"/>
    <property type="evidence" value="ECO:0007669"/>
    <property type="project" value="TreeGrafter"/>
</dbReference>
<evidence type="ECO:0000256" key="18">
    <source>
        <dbReference type="ARBA" id="ARBA00023242"/>
    </source>
</evidence>
<reference evidence="22 23" key="1">
    <citation type="journal article" date="2018" name="IMA Fungus">
        <title>IMA Genome-F 10: Nine draft genome sequences of Claviceps purpurea s.lat., including C. arundinis, C. humidiphila, and C. cf. spartinae, pseudomolecules for the pitch canker pathogen Fusarium circinatum, draft genome of Davidsoniella eucalypti, Grosmannia galeiformis, Quambalaria eucalypti, and Teratosphaeria destructans.</title>
        <authorList>
            <person name="Wingfield B.D."/>
            <person name="Liu M."/>
            <person name="Nguyen H.D."/>
            <person name="Lane F.A."/>
            <person name="Morgan S.W."/>
            <person name="De Vos L."/>
            <person name="Wilken P.M."/>
            <person name="Duong T.A."/>
            <person name="Aylward J."/>
            <person name="Coetzee M.P."/>
            <person name="Dadej K."/>
            <person name="De Beer Z.W."/>
            <person name="Findlay W."/>
            <person name="Havenga M."/>
            <person name="Kolarik M."/>
            <person name="Menzies J.G."/>
            <person name="Naidoo K."/>
            <person name="Pochopski O."/>
            <person name="Shoukouhi P."/>
            <person name="Santana Q.C."/>
            <person name="Seifert K.A."/>
            <person name="Soal N."/>
            <person name="Steenkamp E.T."/>
            <person name="Tatham C.T."/>
            <person name="van der Nest M.A."/>
            <person name="Wingfield M.J."/>
        </authorList>
    </citation>
    <scope>NUCLEOTIDE SEQUENCE [LARGE SCALE GENOMIC DNA]</scope>
    <source>
        <strain evidence="22">CMW44962</strain>
    </source>
</reference>
<evidence type="ECO:0000256" key="8">
    <source>
        <dbReference type="ARBA" id="ARBA00022630"/>
    </source>
</evidence>
<dbReference type="GO" id="GO:0005634">
    <property type="term" value="C:nucleus"/>
    <property type="evidence" value="ECO:0007669"/>
    <property type="project" value="UniProtKB-SubCell"/>
</dbReference>
<reference evidence="22 23" key="2">
    <citation type="journal article" date="2021" name="Curr. Genet.">
        <title>Genetic response to nitrogen starvation in the aggressive Eucalyptus foliar pathogen Teratosphaeria destructans.</title>
        <authorList>
            <person name="Havenga M."/>
            <person name="Wingfield B.D."/>
            <person name="Wingfield M.J."/>
            <person name="Dreyer L.L."/>
            <person name="Roets F."/>
            <person name="Aylward J."/>
        </authorList>
    </citation>
    <scope>NUCLEOTIDE SEQUENCE [LARGE SCALE GENOMIC DNA]</scope>
    <source>
        <strain evidence="22">CMW44962</strain>
    </source>
</reference>
<dbReference type="GO" id="GO:0006094">
    <property type="term" value="P:gluconeogenesis"/>
    <property type="evidence" value="ECO:0007669"/>
    <property type="project" value="UniProtKB-KW"/>
</dbReference>
<protein>
    <recommendedName>
        <fullName evidence="6">riboflavin kinase</fullName>
        <ecNumber evidence="6">2.7.1.26</ecNumber>
    </recommendedName>
    <alternativeName>
        <fullName evidence="19">Flavin mononucleotide kinase 1</fullName>
    </alternativeName>
</protein>
<evidence type="ECO:0000256" key="20">
    <source>
        <dbReference type="SAM" id="MobiDB-lite"/>
    </source>
</evidence>
<dbReference type="CDD" id="cd00067">
    <property type="entry name" value="GAL4"/>
    <property type="match status" value="1"/>
</dbReference>
<evidence type="ECO:0000256" key="2">
    <source>
        <dbReference type="ARBA" id="ARBA00004123"/>
    </source>
</evidence>
<dbReference type="AlphaFoldDB" id="A0A9W7SIJ0"/>
<comment type="caution">
    <text evidence="22">The sequence shown here is derived from an EMBL/GenBank/DDBJ whole genome shotgun (WGS) entry which is preliminary data.</text>
</comment>
<evidence type="ECO:0000256" key="15">
    <source>
        <dbReference type="ARBA" id="ARBA00023015"/>
    </source>
</evidence>
<dbReference type="InterPro" id="IPR036864">
    <property type="entry name" value="Zn2-C6_fun-type_DNA-bd_sf"/>
</dbReference>
<evidence type="ECO:0000259" key="21">
    <source>
        <dbReference type="PROSITE" id="PS50048"/>
    </source>
</evidence>
<feature type="region of interest" description="Disordered" evidence="20">
    <location>
        <begin position="521"/>
        <end position="543"/>
    </location>
</feature>
<dbReference type="SMART" id="SM00904">
    <property type="entry name" value="Flavokinase"/>
    <property type="match status" value="1"/>
</dbReference>
<dbReference type="Gene3D" id="2.40.30.30">
    <property type="entry name" value="Riboflavin kinase-like"/>
    <property type="match status" value="1"/>
</dbReference>
<evidence type="ECO:0000256" key="1">
    <source>
        <dbReference type="ARBA" id="ARBA00003572"/>
    </source>
</evidence>
<feature type="compositionally biased region" description="Basic and acidic residues" evidence="20">
    <location>
        <begin position="15"/>
        <end position="37"/>
    </location>
</feature>
<feature type="compositionally biased region" description="Polar residues" evidence="20">
    <location>
        <begin position="38"/>
        <end position="50"/>
    </location>
</feature>
<proteinExistence type="inferred from homology"/>
<evidence type="ECO:0000256" key="7">
    <source>
        <dbReference type="ARBA" id="ARBA00022432"/>
    </source>
</evidence>